<keyword evidence="5" id="KW-0067">ATP-binding</keyword>
<comment type="catalytic activity">
    <reaction evidence="1">
        <text>2 ATP = 3',3'-c-di-AMP + 2 diphosphate</text>
        <dbReference type="Rhea" id="RHEA:35655"/>
        <dbReference type="ChEBI" id="CHEBI:30616"/>
        <dbReference type="ChEBI" id="CHEBI:33019"/>
        <dbReference type="ChEBI" id="CHEBI:71500"/>
        <dbReference type="EC" id="2.7.7.85"/>
    </reaction>
</comment>
<feature type="domain" description="DAC" evidence="6">
    <location>
        <begin position="8"/>
        <end position="166"/>
    </location>
</feature>
<dbReference type="RefSeq" id="WP_166396957.1">
    <property type="nucleotide sequence ID" value="NZ_CP045121.1"/>
</dbReference>
<dbReference type="AlphaFoldDB" id="A0A6G8PYK6"/>
<dbReference type="InterPro" id="IPR036888">
    <property type="entry name" value="DNA_integrity_DisA_N_sf"/>
</dbReference>
<dbReference type="KEGG" id="rmar:GBA65_13115"/>
<proteinExistence type="predicted"/>
<evidence type="ECO:0000256" key="3">
    <source>
        <dbReference type="ARBA" id="ARBA00022695"/>
    </source>
</evidence>
<dbReference type="PROSITE" id="PS51794">
    <property type="entry name" value="DAC"/>
    <property type="match status" value="1"/>
</dbReference>
<reference evidence="7 8" key="1">
    <citation type="submission" date="2019-10" db="EMBL/GenBank/DDBJ databases">
        <title>Rubrobacter sp nov SCSIO 52915 isolated from a deep-sea sediment in the South China Sea.</title>
        <authorList>
            <person name="Chen R.W."/>
        </authorList>
    </citation>
    <scope>NUCLEOTIDE SEQUENCE [LARGE SCALE GENOMIC DNA]</scope>
    <source>
        <strain evidence="7 8">SCSIO 52915</strain>
    </source>
</reference>
<keyword evidence="8" id="KW-1185">Reference proteome</keyword>
<dbReference type="GO" id="GO:0005524">
    <property type="term" value="F:ATP binding"/>
    <property type="evidence" value="ECO:0007669"/>
    <property type="project" value="UniProtKB-KW"/>
</dbReference>
<evidence type="ECO:0000313" key="7">
    <source>
        <dbReference type="EMBL" id="QIN79293.1"/>
    </source>
</evidence>
<dbReference type="PANTHER" id="PTHR34185:SF1">
    <property type="entry name" value="DIADENYLATE CYCLASE"/>
    <property type="match status" value="1"/>
</dbReference>
<evidence type="ECO:0000256" key="4">
    <source>
        <dbReference type="ARBA" id="ARBA00022741"/>
    </source>
</evidence>
<gene>
    <name evidence="7" type="ORF">GBA65_13115</name>
</gene>
<dbReference type="Proteomes" id="UP000502706">
    <property type="component" value="Chromosome"/>
</dbReference>
<dbReference type="Pfam" id="PF02457">
    <property type="entry name" value="DAC"/>
    <property type="match status" value="1"/>
</dbReference>
<accession>A0A6G8PYK6</accession>
<evidence type="ECO:0000256" key="2">
    <source>
        <dbReference type="ARBA" id="ARBA00022679"/>
    </source>
</evidence>
<keyword evidence="2" id="KW-0808">Transferase</keyword>
<sequence>MYTETQLFKEICSEKRRVDTRVLEQVITLAVEIAREGREGRKIGTLFVVGDSEAVLRSSRPMILDPLQGHADEKKHIEDPNVRETLKELAQLDGAFVVSDEGVVLSAARYLDTVSDSLELPLGLGSRHMAAASVSHRTGAVSVAVSESSMVRMFDDGKLISEITPELWMFDRYSSQIRNRPVAQTEEGVTIVGPAE</sequence>
<dbReference type="InterPro" id="IPR050338">
    <property type="entry name" value="DisA"/>
</dbReference>
<keyword evidence="4" id="KW-0547">Nucleotide-binding</keyword>
<dbReference type="Gene3D" id="3.40.1700.10">
    <property type="entry name" value="DNA integrity scanning protein, DisA, N-terminal domain"/>
    <property type="match status" value="1"/>
</dbReference>
<evidence type="ECO:0000256" key="5">
    <source>
        <dbReference type="ARBA" id="ARBA00022840"/>
    </source>
</evidence>
<evidence type="ECO:0000256" key="1">
    <source>
        <dbReference type="ARBA" id="ARBA00000877"/>
    </source>
</evidence>
<dbReference type="EMBL" id="CP045121">
    <property type="protein sequence ID" value="QIN79293.1"/>
    <property type="molecule type" value="Genomic_DNA"/>
</dbReference>
<protein>
    <recommendedName>
        <fullName evidence="6">DAC domain-containing protein</fullName>
    </recommendedName>
</protein>
<organism evidence="7 8">
    <name type="scientific">Rubrobacter marinus</name>
    <dbReference type="NCBI Taxonomy" id="2653852"/>
    <lineage>
        <taxon>Bacteria</taxon>
        <taxon>Bacillati</taxon>
        <taxon>Actinomycetota</taxon>
        <taxon>Rubrobacteria</taxon>
        <taxon>Rubrobacterales</taxon>
        <taxon>Rubrobacteraceae</taxon>
        <taxon>Rubrobacter</taxon>
    </lineage>
</organism>
<evidence type="ECO:0000259" key="6">
    <source>
        <dbReference type="PROSITE" id="PS51794"/>
    </source>
</evidence>
<name>A0A6G8PYK6_9ACTN</name>
<dbReference type="GO" id="GO:0106408">
    <property type="term" value="F:diadenylate cyclase activity"/>
    <property type="evidence" value="ECO:0007669"/>
    <property type="project" value="UniProtKB-EC"/>
</dbReference>
<keyword evidence="3" id="KW-0548">Nucleotidyltransferase</keyword>
<dbReference type="PANTHER" id="PTHR34185">
    <property type="entry name" value="DIADENYLATE CYCLASE"/>
    <property type="match status" value="1"/>
</dbReference>
<evidence type="ECO:0000313" key="8">
    <source>
        <dbReference type="Proteomes" id="UP000502706"/>
    </source>
</evidence>
<dbReference type="InterPro" id="IPR003390">
    <property type="entry name" value="DNA_integrity_scan_DisA_N"/>
</dbReference>
<dbReference type="GO" id="GO:0004016">
    <property type="term" value="F:adenylate cyclase activity"/>
    <property type="evidence" value="ECO:0007669"/>
    <property type="project" value="TreeGrafter"/>
</dbReference>
<dbReference type="SUPFAM" id="SSF143597">
    <property type="entry name" value="YojJ-like"/>
    <property type="match status" value="1"/>
</dbReference>